<dbReference type="Pfam" id="PF01513">
    <property type="entry name" value="NAD_kinase"/>
    <property type="match status" value="1"/>
</dbReference>
<feature type="binding site" evidence="6">
    <location>
        <begin position="73"/>
        <end position="74"/>
    </location>
    <ligand>
        <name>NAD(+)</name>
        <dbReference type="ChEBI" id="CHEBI:57540"/>
    </ligand>
</feature>
<comment type="similarity">
    <text evidence="6">Belongs to the NAD kinase family.</text>
</comment>
<dbReference type="GO" id="GO:0003951">
    <property type="term" value="F:NAD+ kinase activity"/>
    <property type="evidence" value="ECO:0007669"/>
    <property type="project" value="UniProtKB-UniRule"/>
</dbReference>
<dbReference type="GO" id="GO:0051287">
    <property type="term" value="F:NAD binding"/>
    <property type="evidence" value="ECO:0007669"/>
    <property type="project" value="UniProtKB-ARBA"/>
</dbReference>
<dbReference type="HAMAP" id="MF_00361">
    <property type="entry name" value="NAD_kinase"/>
    <property type="match status" value="1"/>
</dbReference>
<keyword evidence="1 6" id="KW-0808">Transferase</keyword>
<sequence>MQTPFHTIGLVGKYDNQDMEASVRALGEFLRARGHAVLLASQTAEHLGIEDFPRRALHDLATESDAVVVLGGDGTMLSIARELAPHGVPLIGINQGRLGFLTDIMVDDMFDAVAEILSGQYVAEERILLNGQVRRGGECVFEATAFNDVVVGKGGSGRVIDLEIAINSEFVYSQRADGLVVTSPTGTTAYALSAGGPIVHPTLEAVALVPICPHTLSARPIVVSSHSRIELHLTYADDARVHFDGQHHFDLMSGDHVWITRASRTVTLLHPHSYSYYDTLRQKLHWGKKL</sequence>
<dbReference type="GO" id="GO:0005524">
    <property type="term" value="F:ATP binding"/>
    <property type="evidence" value="ECO:0007669"/>
    <property type="project" value="UniProtKB-KW"/>
</dbReference>
<feature type="binding site" evidence="6">
    <location>
        <position position="177"/>
    </location>
    <ligand>
        <name>NAD(+)</name>
        <dbReference type="ChEBI" id="CHEBI:57540"/>
    </ligand>
</feature>
<dbReference type="GO" id="GO:0019674">
    <property type="term" value="P:NAD+ metabolic process"/>
    <property type="evidence" value="ECO:0007669"/>
    <property type="project" value="InterPro"/>
</dbReference>
<dbReference type="SUPFAM" id="SSF111331">
    <property type="entry name" value="NAD kinase/diacylglycerol kinase-like"/>
    <property type="match status" value="1"/>
</dbReference>
<dbReference type="GO" id="GO:0006741">
    <property type="term" value="P:NADP+ biosynthetic process"/>
    <property type="evidence" value="ECO:0007669"/>
    <property type="project" value="UniProtKB-UniRule"/>
</dbReference>
<protein>
    <recommendedName>
        <fullName evidence="6">NAD kinase</fullName>
        <ecNumber evidence="6">2.7.1.23</ecNumber>
    </recommendedName>
    <alternativeName>
        <fullName evidence="6">ATP-dependent NAD kinase</fullName>
    </alternativeName>
</protein>
<evidence type="ECO:0000256" key="2">
    <source>
        <dbReference type="ARBA" id="ARBA00022777"/>
    </source>
</evidence>
<dbReference type="Proteomes" id="UP000064243">
    <property type="component" value="Unassembled WGS sequence"/>
</dbReference>
<accession>A0A125BDK2</accession>
<comment type="subcellular location">
    <subcellularLocation>
        <location evidence="6">Cytoplasm</location>
    </subcellularLocation>
</comment>
<gene>
    <name evidence="6" type="primary">nadK</name>
    <name evidence="7" type="ORF">ABW22_02555</name>
</gene>
<keyword evidence="4 6" id="KW-0520">NAD</keyword>
<feature type="active site" description="Proton acceptor" evidence="6">
    <location>
        <position position="73"/>
    </location>
</feature>
<comment type="cofactor">
    <cofactor evidence="6">
        <name>a divalent metal cation</name>
        <dbReference type="ChEBI" id="CHEBI:60240"/>
    </cofactor>
</comment>
<comment type="catalytic activity">
    <reaction evidence="5 6">
        <text>NAD(+) + ATP = ADP + NADP(+) + H(+)</text>
        <dbReference type="Rhea" id="RHEA:18629"/>
        <dbReference type="ChEBI" id="CHEBI:15378"/>
        <dbReference type="ChEBI" id="CHEBI:30616"/>
        <dbReference type="ChEBI" id="CHEBI:57540"/>
        <dbReference type="ChEBI" id="CHEBI:58349"/>
        <dbReference type="ChEBI" id="CHEBI:456216"/>
        <dbReference type="EC" id="2.7.1.23"/>
    </reaction>
</comment>
<evidence type="ECO:0000313" key="8">
    <source>
        <dbReference type="Proteomes" id="UP000064243"/>
    </source>
</evidence>
<name>A0A125BDK2_THIDE</name>
<dbReference type="GO" id="GO:0005737">
    <property type="term" value="C:cytoplasm"/>
    <property type="evidence" value="ECO:0007669"/>
    <property type="project" value="UniProtKB-SubCell"/>
</dbReference>
<dbReference type="InterPro" id="IPR017437">
    <property type="entry name" value="ATP-NAD_kinase_PpnK-typ_C"/>
</dbReference>
<keyword evidence="3 6" id="KW-0521">NADP</keyword>
<dbReference type="NCBIfam" id="NF002561">
    <property type="entry name" value="PRK02155.1"/>
    <property type="match status" value="1"/>
</dbReference>
<dbReference type="Gene3D" id="2.60.200.30">
    <property type="entry name" value="Probable inorganic polyphosphate/atp-NAD kinase, domain 2"/>
    <property type="match status" value="1"/>
</dbReference>
<keyword evidence="2 6" id="KW-0418">Kinase</keyword>
<evidence type="ECO:0000256" key="5">
    <source>
        <dbReference type="ARBA" id="ARBA00047925"/>
    </source>
</evidence>
<dbReference type="InterPro" id="IPR016064">
    <property type="entry name" value="NAD/diacylglycerol_kinase_sf"/>
</dbReference>
<comment type="caution">
    <text evidence="6">Lacks conserved residue(s) required for the propagation of feature annotation.</text>
</comment>
<dbReference type="PANTHER" id="PTHR20275">
    <property type="entry name" value="NAD KINASE"/>
    <property type="match status" value="1"/>
</dbReference>
<evidence type="ECO:0000256" key="6">
    <source>
        <dbReference type="HAMAP-Rule" id="MF_00361"/>
    </source>
</evidence>
<dbReference type="Pfam" id="PF20143">
    <property type="entry name" value="NAD_kinase_C"/>
    <property type="match status" value="1"/>
</dbReference>
<feature type="binding site" evidence="6">
    <location>
        <position position="246"/>
    </location>
    <ligand>
        <name>NAD(+)</name>
        <dbReference type="ChEBI" id="CHEBI:57540"/>
    </ligand>
</feature>
<keyword evidence="6" id="KW-0963">Cytoplasm</keyword>
<dbReference type="Gene3D" id="3.40.50.10330">
    <property type="entry name" value="Probable inorganic polyphosphate/atp-NAD kinase, domain 1"/>
    <property type="match status" value="1"/>
</dbReference>
<comment type="caution">
    <text evidence="7">The sequence shown here is derived from an EMBL/GenBank/DDBJ whole genome shotgun (WGS) entry which is preliminary data.</text>
</comment>
<reference evidence="7 8" key="1">
    <citation type="journal article" date="2015" name="Appl. Environ. Microbiol.">
        <title>Aerobic and Anaerobic Thiosulfate Oxidation by a Cold-Adapted, Subglacial Chemoautotroph.</title>
        <authorList>
            <person name="Harrold Z.R."/>
            <person name="Skidmore M.L."/>
            <person name="Hamilton T.L."/>
            <person name="Desch L."/>
            <person name="Amada K."/>
            <person name="van Gelder W."/>
            <person name="Glover K."/>
            <person name="Roden E.E."/>
            <person name="Boyd E.S."/>
        </authorList>
    </citation>
    <scope>NUCLEOTIDE SEQUENCE [LARGE SCALE GENOMIC DNA]</scope>
    <source>
        <strain evidence="7 8">RG</strain>
    </source>
</reference>
<dbReference type="InterPro" id="IPR017438">
    <property type="entry name" value="ATP-NAD_kinase_N"/>
</dbReference>
<organism evidence="7 8">
    <name type="scientific">Thiobacillus denitrificans</name>
    <dbReference type="NCBI Taxonomy" id="36861"/>
    <lineage>
        <taxon>Bacteria</taxon>
        <taxon>Pseudomonadati</taxon>
        <taxon>Pseudomonadota</taxon>
        <taxon>Betaproteobacteria</taxon>
        <taxon>Nitrosomonadales</taxon>
        <taxon>Thiobacillaceae</taxon>
        <taxon>Thiobacillus</taxon>
    </lineage>
</organism>
<dbReference type="EMBL" id="LDUG01000008">
    <property type="protein sequence ID" value="KVW98912.1"/>
    <property type="molecule type" value="Genomic_DNA"/>
</dbReference>
<dbReference type="EC" id="2.7.1.23" evidence="6"/>
<dbReference type="PATRIC" id="fig|36861.3.peg.3378"/>
<feature type="binding site" evidence="6">
    <location>
        <begin position="188"/>
        <end position="193"/>
    </location>
    <ligand>
        <name>NAD(+)</name>
        <dbReference type="ChEBI" id="CHEBI:57540"/>
    </ligand>
</feature>
<dbReference type="STRING" id="1123392.GCA_000376425_00172"/>
<comment type="function">
    <text evidence="6">Involved in the regulation of the intracellular balance of NAD and NADP, and is a key enzyme in the biosynthesis of NADP. Catalyzes specifically the phosphorylation on 2'-hydroxyl of the adenosine moiety of NAD to yield NADP.</text>
</comment>
<evidence type="ECO:0000256" key="3">
    <source>
        <dbReference type="ARBA" id="ARBA00022857"/>
    </source>
</evidence>
<evidence type="ECO:0000256" key="1">
    <source>
        <dbReference type="ARBA" id="ARBA00022679"/>
    </source>
</evidence>
<dbReference type="GO" id="GO:0046872">
    <property type="term" value="F:metal ion binding"/>
    <property type="evidence" value="ECO:0007669"/>
    <property type="project" value="UniProtKB-UniRule"/>
</dbReference>
<feature type="binding site" evidence="6">
    <location>
        <position position="158"/>
    </location>
    <ligand>
        <name>NAD(+)</name>
        <dbReference type="ChEBI" id="CHEBI:57540"/>
    </ligand>
</feature>
<dbReference type="NCBIfam" id="NF002306">
    <property type="entry name" value="PRK01231.1"/>
    <property type="match status" value="1"/>
</dbReference>
<dbReference type="OrthoDB" id="9774737at2"/>
<keyword evidence="8" id="KW-1185">Reference proteome</keyword>
<evidence type="ECO:0000313" key="7">
    <source>
        <dbReference type="EMBL" id="KVW98912.1"/>
    </source>
</evidence>
<dbReference type="PANTHER" id="PTHR20275:SF0">
    <property type="entry name" value="NAD KINASE"/>
    <property type="match status" value="1"/>
</dbReference>
<dbReference type="InterPro" id="IPR002504">
    <property type="entry name" value="NADK"/>
</dbReference>
<dbReference type="AlphaFoldDB" id="A0A125BDK2"/>
<evidence type="ECO:0000256" key="4">
    <source>
        <dbReference type="ARBA" id="ARBA00023027"/>
    </source>
</evidence>
<dbReference type="RefSeq" id="WP_059751687.1">
    <property type="nucleotide sequence ID" value="NZ_LDUG01000008.1"/>
</dbReference>
<keyword evidence="6" id="KW-0547">Nucleotide-binding</keyword>
<keyword evidence="6" id="KW-0067">ATP-binding</keyword>
<proteinExistence type="inferred from homology"/>
<feature type="binding site" evidence="6">
    <location>
        <begin position="147"/>
        <end position="148"/>
    </location>
    <ligand>
        <name>NAD(+)</name>
        <dbReference type="ChEBI" id="CHEBI:57540"/>
    </ligand>
</feature>
<feature type="binding site" evidence="6">
    <location>
        <position position="175"/>
    </location>
    <ligand>
        <name>NAD(+)</name>
        <dbReference type="ChEBI" id="CHEBI:57540"/>
    </ligand>
</feature>